<feature type="chain" id="PRO_5042281845" evidence="1">
    <location>
        <begin position="25"/>
        <end position="1353"/>
    </location>
</feature>
<dbReference type="NCBIfam" id="TIGR04393">
    <property type="entry name" value="rpt_T5SS_PEPC"/>
    <property type="match status" value="11"/>
</dbReference>
<keyword evidence="1" id="KW-0732">Signal</keyword>
<evidence type="ECO:0000256" key="1">
    <source>
        <dbReference type="SAM" id="SignalP"/>
    </source>
</evidence>
<keyword evidence="4" id="KW-1185">Reference proteome</keyword>
<dbReference type="PROSITE" id="PS51208">
    <property type="entry name" value="AUTOTRANSPORTER"/>
    <property type="match status" value="1"/>
</dbReference>
<dbReference type="Proteomes" id="UP001196509">
    <property type="component" value="Unassembled WGS sequence"/>
</dbReference>
<reference evidence="3" key="1">
    <citation type="submission" date="2021-08" db="EMBL/GenBank/DDBJ databases">
        <title>Hoeflea bacterium WL0058 sp. nov., isolated from the sediment.</title>
        <authorList>
            <person name="Wang L."/>
            <person name="Zhang D."/>
        </authorList>
    </citation>
    <scope>NUCLEOTIDE SEQUENCE</scope>
    <source>
        <strain evidence="3">WL0058</strain>
    </source>
</reference>
<dbReference type="InterPro" id="IPR030895">
    <property type="entry name" value="T5SS_PEPC_rpt"/>
</dbReference>
<sequence>MCIKQNSAVYAVLFWLFASSFSFAQSWDNEVGDVDWFNPTNWDTDLLPDGTQDVIVDTTGETVQITDQDPDAPAQTRNLTLGSTAGANGELTISSGGIAQTAGFLSLGHGVNSTGTLIVTGADSMITVADNISVGTLGTGTLRVEDGATVTANADTLIGYSGDAVGEATISGAGSTLDIASGELIVGYAADGTLTVEDGGLVTSNLASIGSTPGSLGTATVTGANSQWNNTTTLYVGNAGTGTLTVENGGTVVNTGAVVVGVETGATGLVEVTGTGSSLATSSLNIGQGGSGSLLINDGATVTNEVTNLAIGSGSPAVATVSGSGSSWTSDTMFVGIVGSGALTIEDGGSVTTETTLIALPGGTASAATVSGAGSTWTNTGAVFSIGLGGDGTLTIREGGLVSATDMSIAQSSGSKGTLNIGAAAGEAPAAPGTLDASTLAFGDGTGKLIFNHTDTTGAYEFAPGMSSGGGLSTIEHLAGYTNLTGDSSGFAGRTYAEGGTLAITGGGVLGGSYGAIGDAAGSDGAVFVSGAGSMWSMSKQLYVGVAGTGTLTIADGGMVSNDYAYVGETSGTEGAVTVTGAGSTWTNANEIYMGLSGAGTLKIEQGGSVSATNSYLGVNSGSEGTATVMGSNSSWTNSGNLYVGYEGDGTLTIEDGGVVTNTAGYIGEASGSEGTVTVSGAGSTWTNSGNLFVGLKGAAALSIADGGMVSSTTGYIGYLSPSEGVVTVSGPNSTWTNSIGLVVGSYSNGSLTLSNGGLVSSPEVAIARDSVEGTLNIGAAAGETAAAPGTLDTPSLLFDAGWATLVFNHTDETGLYEFAPDMSSDYGRATIEHFAGFTRLTGDSSGFGDSCCLAKTTNIYGGTLAIENMLGGPVNVMSGGTLGGSGTATGDVTFNSGSYYLVEMDGTTSDQGLTVEGTATLDGTVMLAGDYASTGMGDVVVLTSQTQLTTTFDGVELSTPSLFLSPFLSYDDDGIGDDHVYVLVEQLPFATFAETPNQRSVAGALDGLPGSTSLIGAILMIETEEEVRDAYDQLSGEAHASLKGALLENGQRTAGAVNDRIHNAFDGTDANTSVAAYGDISDAVNGFWITGYGDWISTDATFNTAAADSDLYGVVAGFDRKIGDYARLGILVGYSRTDTSVDARASEADANSYTLGVYGGADNGNAVLSLGALYTWHSVDSSRFVTNPVSEQLVADYDARSYQFFAEAGYRMTTGAATFEPFAGVSYISLKTNAFAETGGMAALASPSQTTSTTFTTLGLRAAVAVTDSARLTGMAGWRHAFGDIDPASTFTIAGSTPFSVLGAPIAEDAAVVEAGIDFVASDTVTIGAAYEGQYGDGAIANGFNARIVAAF</sequence>
<evidence type="ECO:0000313" key="4">
    <source>
        <dbReference type="Proteomes" id="UP001196509"/>
    </source>
</evidence>
<proteinExistence type="predicted"/>
<dbReference type="NCBIfam" id="TIGR01414">
    <property type="entry name" value="autotrans_barl"/>
    <property type="match status" value="1"/>
</dbReference>
<dbReference type="GO" id="GO:0019867">
    <property type="term" value="C:outer membrane"/>
    <property type="evidence" value="ECO:0007669"/>
    <property type="project" value="InterPro"/>
</dbReference>
<comment type="caution">
    <text evidence="3">The sequence shown here is derived from an EMBL/GenBank/DDBJ whole genome shotgun (WGS) entry which is preliminary data.</text>
</comment>
<feature type="domain" description="Autotransporter" evidence="2">
    <location>
        <begin position="1081"/>
        <end position="1353"/>
    </location>
</feature>
<evidence type="ECO:0000259" key="2">
    <source>
        <dbReference type="PROSITE" id="PS51208"/>
    </source>
</evidence>
<dbReference type="InterPro" id="IPR005546">
    <property type="entry name" value="Autotransporte_beta"/>
</dbReference>
<dbReference type="EMBL" id="JAICBX010000008">
    <property type="protein sequence ID" value="MBW8640679.1"/>
    <property type="molecule type" value="Genomic_DNA"/>
</dbReference>
<dbReference type="RefSeq" id="WP_220231417.1">
    <property type="nucleotide sequence ID" value="NZ_JAICBX010000008.1"/>
</dbReference>
<dbReference type="InterPro" id="IPR006315">
    <property type="entry name" value="OM_autotransptr_brl_dom"/>
</dbReference>
<gene>
    <name evidence="3" type="ORF">K1W69_26035</name>
</gene>
<feature type="signal peptide" evidence="1">
    <location>
        <begin position="1"/>
        <end position="24"/>
    </location>
</feature>
<evidence type="ECO:0000313" key="3">
    <source>
        <dbReference type="EMBL" id="MBW8640679.1"/>
    </source>
</evidence>
<dbReference type="Pfam" id="PF03797">
    <property type="entry name" value="Autotransporter"/>
    <property type="match status" value="1"/>
</dbReference>
<dbReference type="SUPFAM" id="SSF103515">
    <property type="entry name" value="Autotransporter"/>
    <property type="match status" value="1"/>
</dbReference>
<dbReference type="Gene3D" id="2.40.128.130">
    <property type="entry name" value="Autotransporter beta-domain"/>
    <property type="match status" value="1"/>
</dbReference>
<accession>A0AAE2ZRI3</accession>
<dbReference type="InterPro" id="IPR036709">
    <property type="entry name" value="Autotransporte_beta_dom_sf"/>
</dbReference>
<dbReference type="SMART" id="SM00869">
    <property type="entry name" value="Autotransporter"/>
    <property type="match status" value="1"/>
</dbReference>
<organism evidence="3 4">
    <name type="scientific">Flavimaribacter sediminis</name>
    <dbReference type="NCBI Taxonomy" id="2865987"/>
    <lineage>
        <taxon>Bacteria</taxon>
        <taxon>Pseudomonadati</taxon>
        <taxon>Pseudomonadota</taxon>
        <taxon>Alphaproteobacteria</taxon>
        <taxon>Hyphomicrobiales</taxon>
        <taxon>Rhizobiaceae</taxon>
        <taxon>Flavimaribacter</taxon>
    </lineage>
</organism>
<name>A0AAE2ZRI3_9HYPH</name>
<protein>
    <submittedName>
        <fullName evidence="3">Autotransporter domain-containing protein</fullName>
    </submittedName>
</protein>